<evidence type="ECO:0000313" key="11">
    <source>
        <dbReference type="Proteomes" id="UP001159179"/>
    </source>
</evidence>
<evidence type="ECO:0000256" key="7">
    <source>
        <dbReference type="ARBA" id="ARBA00023136"/>
    </source>
</evidence>
<dbReference type="SUPFAM" id="SSF103481">
    <property type="entry name" value="Multidrug resistance efflux transporter EmrE"/>
    <property type="match status" value="2"/>
</dbReference>
<evidence type="ECO:0000256" key="1">
    <source>
        <dbReference type="ARBA" id="ARBA00004651"/>
    </source>
</evidence>
<dbReference type="GO" id="GO:0005886">
    <property type="term" value="C:plasma membrane"/>
    <property type="evidence" value="ECO:0007669"/>
    <property type="project" value="UniProtKB-SubCell"/>
</dbReference>
<dbReference type="PANTHER" id="PTHR22911">
    <property type="entry name" value="ACYL-MALONYL CONDENSING ENZYME-RELATED"/>
    <property type="match status" value="1"/>
</dbReference>
<gene>
    <name evidence="10" type="primary">rarD</name>
    <name evidence="10" type="ORF">P5X88_05920</name>
</gene>
<evidence type="ECO:0000256" key="6">
    <source>
        <dbReference type="ARBA" id="ARBA00022989"/>
    </source>
</evidence>
<proteinExistence type="inferred from homology"/>
<dbReference type="Proteomes" id="UP001159179">
    <property type="component" value="Unassembled WGS sequence"/>
</dbReference>
<feature type="transmembrane region" description="Helical" evidence="8">
    <location>
        <begin position="75"/>
        <end position="95"/>
    </location>
</feature>
<feature type="transmembrane region" description="Helical" evidence="8">
    <location>
        <begin position="214"/>
        <end position="233"/>
    </location>
</feature>
<sequence>MKHGEKIGVFYAAFSYIIWGVLPVYWKWLSSVSAEEILANRIFWSFIFMLVLLAVTKKWKVFLQTLKDIKVNKKVFLSLILASLLITANWFIYIWAVNENHIVETSLGYYINPLISILLGVFILKEKLNKAQIISFCIAAIGVLILTISYGDFPWISFSLAITFGLYGLVKKMIKVDSAIGLTLETMTVAPLALIYMIYLLFTSNFSFLNGSLKIDFLLIGAGAATAIPLLLFAKGAQRIPLYLLGFLQYIAPTIMLILGVLVYHEHFSTAHMIAFICIWTAAIVLSIGNSKWFISLTNRIKKDKSFSA</sequence>
<dbReference type="PANTHER" id="PTHR22911:SF137">
    <property type="entry name" value="SOLUTE CARRIER FAMILY 35 MEMBER G2-RELATED"/>
    <property type="match status" value="1"/>
</dbReference>
<keyword evidence="6 8" id="KW-1133">Transmembrane helix</keyword>
<dbReference type="InterPro" id="IPR004626">
    <property type="entry name" value="RarD"/>
</dbReference>
<evidence type="ECO:0000259" key="9">
    <source>
        <dbReference type="Pfam" id="PF00892"/>
    </source>
</evidence>
<feature type="domain" description="EamA" evidence="9">
    <location>
        <begin position="7"/>
        <end position="147"/>
    </location>
</feature>
<comment type="subcellular location">
    <subcellularLocation>
        <location evidence="1">Cell membrane</location>
        <topology evidence="1">Multi-pass membrane protein</topology>
    </subcellularLocation>
</comment>
<comment type="similarity">
    <text evidence="2">Belongs to the EamA transporter family.</text>
</comment>
<dbReference type="EMBL" id="JAROYP010000002">
    <property type="protein sequence ID" value="MDH5160467.1"/>
    <property type="molecule type" value="Genomic_DNA"/>
</dbReference>
<feature type="transmembrane region" description="Helical" evidence="8">
    <location>
        <begin position="240"/>
        <end position="265"/>
    </location>
</feature>
<dbReference type="NCBIfam" id="TIGR00688">
    <property type="entry name" value="rarD"/>
    <property type="match status" value="1"/>
</dbReference>
<feature type="transmembrane region" description="Helical" evidence="8">
    <location>
        <begin position="107"/>
        <end position="124"/>
    </location>
</feature>
<evidence type="ECO:0000256" key="8">
    <source>
        <dbReference type="SAM" id="Phobius"/>
    </source>
</evidence>
<accession>A0AAW6SUA7</accession>
<feature type="transmembrane region" description="Helical" evidence="8">
    <location>
        <begin position="7"/>
        <end position="26"/>
    </location>
</feature>
<feature type="domain" description="EamA" evidence="9">
    <location>
        <begin position="158"/>
        <end position="287"/>
    </location>
</feature>
<evidence type="ECO:0000313" key="10">
    <source>
        <dbReference type="EMBL" id="MDH5160467.1"/>
    </source>
</evidence>
<keyword evidence="5 8" id="KW-0812">Transmembrane</keyword>
<dbReference type="InterPro" id="IPR000620">
    <property type="entry name" value="EamA_dom"/>
</dbReference>
<feature type="transmembrane region" description="Helical" evidence="8">
    <location>
        <begin position="182"/>
        <end position="202"/>
    </location>
</feature>
<feature type="transmembrane region" description="Helical" evidence="8">
    <location>
        <begin position="271"/>
        <end position="295"/>
    </location>
</feature>
<keyword evidence="7 8" id="KW-0472">Membrane</keyword>
<evidence type="ECO:0000256" key="5">
    <source>
        <dbReference type="ARBA" id="ARBA00022692"/>
    </source>
</evidence>
<keyword evidence="3" id="KW-0813">Transport</keyword>
<feature type="transmembrane region" description="Helical" evidence="8">
    <location>
        <begin position="131"/>
        <end position="148"/>
    </location>
</feature>
<reference evidence="10" key="1">
    <citation type="submission" date="2023-03" db="EMBL/GenBank/DDBJ databases">
        <title>Bacterial isolates from washroom surfaces on a university campus.</title>
        <authorList>
            <person name="Holman D.B."/>
            <person name="Gzyl K.E."/>
            <person name="Taheri A.E."/>
        </authorList>
    </citation>
    <scope>NUCLEOTIDE SEQUENCE</scope>
    <source>
        <strain evidence="10">RD03</strain>
    </source>
</reference>
<feature type="transmembrane region" description="Helical" evidence="8">
    <location>
        <begin position="38"/>
        <end position="55"/>
    </location>
</feature>
<organism evidence="10 11">
    <name type="scientific">Heyndrickxia oleronia</name>
    <dbReference type="NCBI Taxonomy" id="38875"/>
    <lineage>
        <taxon>Bacteria</taxon>
        <taxon>Bacillati</taxon>
        <taxon>Bacillota</taxon>
        <taxon>Bacilli</taxon>
        <taxon>Bacillales</taxon>
        <taxon>Bacillaceae</taxon>
        <taxon>Heyndrickxia</taxon>
    </lineage>
</organism>
<keyword evidence="4" id="KW-1003">Cell membrane</keyword>
<dbReference type="Pfam" id="PF00892">
    <property type="entry name" value="EamA"/>
    <property type="match status" value="2"/>
</dbReference>
<dbReference type="InterPro" id="IPR037185">
    <property type="entry name" value="EmrE-like"/>
</dbReference>
<evidence type="ECO:0000256" key="2">
    <source>
        <dbReference type="ARBA" id="ARBA00007362"/>
    </source>
</evidence>
<name>A0AAW6SUA7_9BACI</name>
<protein>
    <submittedName>
        <fullName evidence="10">EamA family transporter RarD</fullName>
    </submittedName>
</protein>
<evidence type="ECO:0000256" key="3">
    <source>
        <dbReference type="ARBA" id="ARBA00022448"/>
    </source>
</evidence>
<dbReference type="RefSeq" id="WP_280616086.1">
    <property type="nucleotide sequence ID" value="NZ_JAROYP010000002.1"/>
</dbReference>
<comment type="caution">
    <text evidence="10">The sequence shown here is derived from an EMBL/GenBank/DDBJ whole genome shotgun (WGS) entry which is preliminary data.</text>
</comment>
<dbReference type="AlphaFoldDB" id="A0AAW6SUA7"/>
<feature type="transmembrane region" description="Helical" evidence="8">
    <location>
        <begin position="154"/>
        <end position="170"/>
    </location>
</feature>
<evidence type="ECO:0000256" key="4">
    <source>
        <dbReference type="ARBA" id="ARBA00022475"/>
    </source>
</evidence>